<comment type="caution">
    <text evidence="1">The sequence shown here is derived from an EMBL/GenBank/DDBJ whole genome shotgun (WGS) entry which is preliminary data.</text>
</comment>
<dbReference type="PROSITE" id="PS51257">
    <property type="entry name" value="PROKAR_LIPOPROTEIN"/>
    <property type="match status" value="1"/>
</dbReference>
<keyword evidence="2" id="KW-1185">Reference proteome</keyword>
<gene>
    <name evidence="1" type="ORF">ACFFQV_14220</name>
</gene>
<evidence type="ECO:0008006" key="3">
    <source>
        <dbReference type="Google" id="ProtNLM"/>
    </source>
</evidence>
<reference evidence="1 2" key="1">
    <citation type="submission" date="2024-09" db="EMBL/GenBank/DDBJ databases">
        <authorList>
            <person name="Sun Q."/>
            <person name="Mori K."/>
        </authorList>
    </citation>
    <scope>NUCLEOTIDE SEQUENCE [LARGE SCALE GENOMIC DNA]</scope>
    <source>
        <strain evidence="1 2">JCM 14321</strain>
    </source>
</reference>
<dbReference type="Proteomes" id="UP001589667">
    <property type="component" value="Unassembled WGS sequence"/>
</dbReference>
<sequence>MKTPTARSGLIALAATGMLLLSSCSTPSSTPQAVEPSGDAAQAGACEAVEVGPVTRCENFYEDIWPAIDEQMDALYEQAKETDGGRLVIWDWYELSPEVIAEFNKSYPDLKIETQGLTYNLSSAIISAKATGARNTDVISGSIVSSAAMTDEGYWADVEWTKFGVPEEFLTLGSPGMLPDSVNGSLMQVNTDEIEAPATLDGLLAPEYTGKVSVASYNANVFSGVGMADGEDAMVDLIGQLKSSGTLQVLEDQDSPLSNGDVPIALGQTLFNPNPSLTVQPYENGPVFAQFSGVNVDAKNQAGGMLWVLWNAFNPEWLNLRMTDEQFSTTQVPYAGLPTSVFDEATGLMKTNADALLAGLEGTTNIESPENRDDWIAMINAADAALNG</sequence>
<organism evidence="1 2">
    <name type="scientific">Agromyces lapidis</name>
    <dbReference type="NCBI Taxonomy" id="279574"/>
    <lineage>
        <taxon>Bacteria</taxon>
        <taxon>Bacillati</taxon>
        <taxon>Actinomycetota</taxon>
        <taxon>Actinomycetes</taxon>
        <taxon>Micrococcales</taxon>
        <taxon>Microbacteriaceae</taxon>
        <taxon>Agromyces</taxon>
    </lineage>
</organism>
<proteinExistence type="predicted"/>
<dbReference type="SUPFAM" id="SSF53850">
    <property type="entry name" value="Periplasmic binding protein-like II"/>
    <property type="match status" value="1"/>
</dbReference>
<evidence type="ECO:0000313" key="2">
    <source>
        <dbReference type="Proteomes" id="UP001589667"/>
    </source>
</evidence>
<dbReference type="EMBL" id="JBHMBL010000003">
    <property type="protein sequence ID" value="MFB9643450.1"/>
    <property type="molecule type" value="Genomic_DNA"/>
</dbReference>
<dbReference type="RefSeq" id="WP_157425217.1">
    <property type="nucleotide sequence ID" value="NZ_BAAANI010000004.1"/>
</dbReference>
<protein>
    <recommendedName>
        <fullName evidence="3">Extracellular solute-binding protein</fullName>
    </recommendedName>
</protein>
<dbReference type="Gene3D" id="3.40.190.10">
    <property type="entry name" value="Periplasmic binding protein-like II"/>
    <property type="match status" value="1"/>
</dbReference>
<name>A0ABV5ST16_9MICO</name>
<accession>A0ABV5ST16</accession>
<evidence type="ECO:0000313" key="1">
    <source>
        <dbReference type="EMBL" id="MFB9643450.1"/>
    </source>
</evidence>